<accession>A0A367R0T6</accession>
<dbReference type="EMBL" id="LXQE01000196">
    <property type="protein sequence ID" value="RCJ29540.1"/>
    <property type="molecule type" value="Genomic_DNA"/>
</dbReference>
<dbReference type="AlphaFoldDB" id="A0A367R0T6"/>
<evidence type="ECO:0000313" key="2">
    <source>
        <dbReference type="Proteomes" id="UP000252085"/>
    </source>
</evidence>
<evidence type="ECO:0000313" key="1">
    <source>
        <dbReference type="EMBL" id="RCJ29540.1"/>
    </source>
</evidence>
<reference evidence="2" key="1">
    <citation type="submission" date="2016-04" db="EMBL/GenBank/DDBJ databases">
        <authorList>
            <person name="Tabuchi Yagui T.R."/>
        </authorList>
    </citation>
    <scope>NUCLEOTIDE SEQUENCE [LARGE SCALE GENOMIC DNA]</scope>
</reference>
<comment type="caution">
    <text evidence="1">The sequence shown here is derived from an EMBL/GenBank/DDBJ whole genome shotgun (WGS) entry which is preliminary data.</text>
</comment>
<sequence>MAKIIVSSWESEGYGHHSYIDEQIHPQYLKIREICERLGIDIPEMDTQITSLSTRTEIIADESVLDYVEPIYHSDADGFSPDYFDPSDYINAE</sequence>
<organism evidence="1 2">
    <name type="scientific">Nostoc punctiforme NIES-2108</name>
    <dbReference type="NCBI Taxonomy" id="1356359"/>
    <lineage>
        <taxon>Bacteria</taxon>
        <taxon>Bacillati</taxon>
        <taxon>Cyanobacteriota</taxon>
        <taxon>Cyanophyceae</taxon>
        <taxon>Nostocales</taxon>
        <taxon>Nostocaceae</taxon>
        <taxon>Nostoc</taxon>
    </lineage>
</organism>
<gene>
    <name evidence="1" type="ORF">A6769_35405</name>
</gene>
<name>A0A367R0T6_NOSPU</name>
<protein>
    <submittedName>
        <fullName evidence="1">Uncharacterized protein</fullName>
    </submittedName>
</protein>
<proteinExistence type="predicted"/>
<dbReference type="Proteomes" id="UP000252085">
    <property type="component" value="Unassembled WGS sequence"/>
</dbReference>